<dbReference type="AlphaFoldDB" id="A0A183GMF2"/>
<name>A0A183GMF2_HELPZ</name>
<reference evidence="3" key="2">
    <citation type="submission" date="2019-09" db="UniProtKB">
        <authorList>
            <consortium name="WormBaseParasite"/>
        </authorList>
    </citation>
    <scope>IDENTIFICATION</scope>
</reference>
<reference evidence="1 2" key="1">
    <citation type="submission" date="2018-11" db="EMBL/GenBank/DDBJ databases">
        <authorList>
            <consortium name="Pathogen Informatics"/>
        </authorList>
    </citation>
    <scope>NUCLEOTIDE SEQUENCE [LARGE SCALE GENOMIC DNA]</scope>
</reference>
<sequence length="99" mass="11012">MSANPGVVIHLLTLKCGSPMDAVPSRDEMKLAERMGSALQDFILRQLEIDEVEKLEIVEEEGQEFQSEEDCAGVTTPLSSEGTITFSREQIVSEENVWL</sequence>
<keyword evidence="2" id="KW-1185">Reference proteome</keyword>
<accession>A0A183GMF2</accession>
<dbReference type="WBParaSite" id="HPBE_0002387201-mRNA-1">
    <property type="protein sequence ID" value="HPBE_0002387201-mRNA-1"/>
    <property type="gene ID" value="HPBE_0002387201"/>
</dbReference>
<dbReference type="EMBL" id="UZAH01035575">
    <property type="protein sequence ID" value="VDP41530.1"/>
    <property type="molecule type" value="Genomic_DNA"/>
</dbReference>
<evidence type="ECO:0000313" key="1">
    <source>
        <dbReference type="EMBL" id="VDP41530.1"/>
    </source>
</evidence>
<accession>A0A3P8DDB4</accession>
<evidence type="ECO:0000313" key="3">
    <source>
        <dbReference type="WBParaSite" id="HPBE_0002387201-mRNA-1"/>
    </source>
</evidence>
<proteinExistence type="predicted"/>
<gene>
    <name evidence="1" type="ORF">HPBE_LOCUS23871</name>
</gene>
<protein>
    <submittedName>
        <fullName evidence="1 3">Uncharacterized protein</fullName>
    </submittedName>
</protein>
<dbReference type="Proteomes" id="UP000050761">
    <property type="component" value="Unassembled WGS sequence"/>
</dbReference>
<evidence type="ECO:0000313" key="2">
    <source>
        <dbReference type="Proteomes" id="UP000050761"/>
    </source>
</evidence>
<organism evidence="2 3">
    <name type="scientific">Heligmosomoides polygyrus</name>
    <name type="common">Parasitic roundworm</name>
    <dbReference type="NCBI Taxonomy" id="6339"/>
    <lineage>
        <taxon>Eukaryota</taxon>
        <taxon>Metazoa</taxon>
        <taxon>Ecdysozoa</taxon>
        <taxon>Nematoda</taxon>
        <taxon>Chromadorea</taxon>
        <taxon>Rhabditida</taxon>
        <taxon>Rhabditina</taxon>
        <taxon>Rhabditomorpha</taxon>
        <taxon>Strongyloidea</taxon>
        <taxon>Heligmosomidae</taxon>
        <taxon>Heligmosomoides</taxon>
    </lineage>
</organism>